<feature type="signal peptide" evidence="5">
    <location>
        <begin position="1"/>
        <end position="25"/>
    </location>
</feature>
<evidence type="ECO:0000256" key="4">
    <source>
        <dbReference type="SAM" id="MobiDB-lite"/>
    </source>
</evidence>
<sequence length="840" mass="95538">MKSLLASMTLVFFSAMRLNLETSSAHRALDTSASRRLSTESALSSVFIPINVDDDSSDGAEPLPTHQLAALPLPNRRPSLFNPAFGTFVSSISTKRRNSMIPGTTNGDSTQKHDAILQNSSNTSTREQDEETTKPPLNFFYNHEVQSTPSKLRRENTSHCVHDYSSPAVEKLHEVISATRSSICGQKFDRCELEFSNDYVKLAIWEERETRWKGSIKYAHMVRFCFAPVGRPPYILLLQLDSIRGRSDFASFYDPIFAKVWEDNEARKQISSKLYGVVFYFEEELDYIRCQSMSDKYPKLAHLFHESLSESEVRECVRLDASSRLRPRVDYKSSTFKTTGGRNLALLVGNQARSAIDSVASFFRPTSRPSVLENENFSVISDSGNSTRGKALDFTQKHHEESATDMAETKITLLNDHESSNGKKSLGSIANAASELLKSYTQQDVTHERGLTMTAPFSIPQDENTSATIESSIRPATSRREADEMKRRQFESRRNEVLLTYPYDGSDASGRISVTLGDVDRLAPGEFLNDNIIDFYLRFLWRHLSMWQQLHTCFFTSHFFTQLHGTNGAFELNQAGPDERFARVARWTQKETNLFEKRFLFIPINDSFHWSIAVFCNPGSAIIKKRRLARNHHETVSSIRKEVVNLVDSNVKPEGACGTVDGDTAELLEEVLECKQERLANPPCLLFLDSLRCHRKKKFTKLLRHYLECEWKARYASSAESGSTHDDRFDKDEATVTFFDSESIRLLEPNIPLQSNSSDCGVYLLMYAASIVHHFPAGVTRENLENNLTSTLTSGMFQDEHVLEFREYLHQLLFCLQFFANNGISEDKIKDEELETFEID</sequence>
<dbReference type="PANTHER" id="PTHR47764:SF2">
    <property type="entry name" value="UBIQUITIN-LIKE PROTEASE FAMILY PROFILE DOMAIN-CONTAINING PROTEIN"/>
    <property type="match status" value="1"/>
</dbReference>
<dbReference type="InterPro" id="IPR038765">
    <property type="entry name" value="Papain-like_cys_pep_sf"/>
</dbReference>
<dbReference type="Gene3D" id="3.40.395.10">
    <property type="entry name" value="Adenoviral Proteinase, Chain A"/>
    <property type="match status" value="1"/>
</dbReference>
<dbReference type="GO" id="GO:0008234">
    <property type="term" value="F:cysteine-type peptidase activity"/>
    <property type="evidence" value="ECO:0007669"/>
    <property type="project" value="InterPro"/>
</dbReference>
<evidence type="ECO:0000256" key="3">
    <source>
        <dbReference type="ARBA" id="ARBA00022801"/>
    </source>
</evidence>
<feature type="region of interest" description="Disordered" evidence="4">
    <location>
        <begin position="456"/>
        <end position="489"/>
    </location>
</feature>
<evidence type="ECO:0000313" key="8">
    <source>
        <dbReference type="Proteomes" id="UP000294530"/>
    </source>
</evidence>
<gene>
    <name evidence="7" type="ORF">CCR75_002714</name>
</gene>
<organism evidence="7 8">
    <name type="scientific">Bremia lactucae</name>
    <name type="common">Lettuce downy mildew</name>
    <dbReference type="NCBI Taxonomy" id="4779"/>
    <lineage>
        <taxon>Eukaryota</taxon>
        <taxon>Sar</taxon>
        <taxon>Stramenopiles</taxon>
        <taxon>Oomycota</taxon>
        <taxon>Peronosporomycetes</taxon>
        <taxon>Peronosporales</taxon>
        <taxon>Peronosporaceae</taxon>
        <taxon>Bremia</taxon>
    </lineage>
</organism>
<feature type="compositionally biased region" description="Polar residues" evidence="4">
    <location>
        <begin position="461"/>
        <end position="475"/>
    </location>
</feature>
<proteinExistence type="inferred from homology"/>
<evidence type="ECO:0000256" key="5">
    <source>
        <dbReference type="SAM" id="SignalP"/>
    </source>
</evidence>
<evidence type="ECO:0000256" key="1">
    <source>
        <dbReference type="ARBA" id="ARBA00005234"/>
    </source>
</evidence>
<feature type="compositionally biased region" description="Basic and acidic residues" evidence="4">
    <location>
        <begin position="478"/>
        <end position="489"/>
    </location>
</feature>
<dbReference type="KEGG" id="blac:94346482"/>
<feature type="domain" description="Ubiquitin-like protease family profile" evidence="6">
    <location>
        <begin position="512"/>
        <end position="771"/>
    </location>
</feature>
<dbReference type="SUPFAM" id="SSF54001">
    <property type="entry name" value="Cysteine proteinases"/>
    <property type="match status" value="1"/>
</dbReference>
<dbReference type="AlphaFoldDB" id="A0A976FR29"/>
<dbReference type="Proteomes" id="UP000294530">
    <property type="component" value="Unassembled WGS sequence"/>
</dbReference>
<name>A0A976FR29_BRELC</name>
<protein>
    <recommendedName>
        <fullName evidence="6">Ubiquitin-like protease family profile domain-containing protein</fullName>
    </recommendedName>
</protein>
<dbReference type="RefSeq" id="XP_067820877.1">
    <property type="nucleotide sequence ID" value="XM_067960811.1"/>
</dbReference>
<dbReference type="Pfam" id="PF02902">
    <property type="entry name" value="Peptidase_C48"/>
    <property type="match status" value="1"/>
</dbReference>
<keyword evidence="3" id="KW-0378">Hydrolase</keyword>
<dbReference type="InterPro" id="IPR003653">
    <property type="entry name" value="Peptidase_C48_C"/>
</dbReference>
<comment type="caution">
    <text evidence="7">The sequence shown here is derived from an EMBL/GenBank/DDBJ whole genome shotgun (WGS) entry which is preliminary data.</text>
</comment>
<evidence type="ECO:0000313" key="7">
    <source>
        <dbReference type="EMBL" id="TDH71378.1"/>
    </source>
</evidence>
<reference evidence="7 8" key="1">
    <citation type="journal article" date="2021" name="Genome Biol.">
        <title>AFLAP: assembly-free linkage analysis pipeline using k-mers from genome sequencing data.</title>
        <authorList>
            <person name="Fletcher K."/>
            <person name="Zhang L."/>
            <person name="Gil J."/>
            <person name="Han R."/>
            <person name="Cavanaugh K."/>
            <person name="Michelmore R."/>
        </authorList>
    </citation>
    <scope>NUCLEOTIDE SEQUENCE [LARGE SCALE GENOMIC DNA]</scope>
    <source>
        <strain evidence="7 8">SF5</strain>
    </source>
</reference>
<dbReference type="OrthoDB" id="442460at2759"/>
<evidence type="ECO:0000259" key="6">
    <source>
        <dbReference type="PROSITE" id="PS50600"/>
    </source>
</evidence>
<dbReference type="PROSITE" id="PS50600">
    <property type="entry name" value="ULP_PROTEASE"/>
    <property type="match status" value="1"/>
</dbReference>
<keyword evidence="8" id="KW-1185">Reference proteome</keyword>
<keyword evidence="2" id="KW-0645">Protease</keyword>
<keyword evidence="5" id="KW-0732">Signal</keyword>
<dbReference type="PANTHER" id="PTHR47764">
    <property type="entry name" value="UBIQUITIN-LIKE-SPECIFIC PROTEASE 2B-RELATED"/>
    <property type="match status" value="1"/>
</dbReference>
<feature type="chain" id="PRO_5038045108" description="Ubiquitin-like protease family profile domain-containing protein" evidence="5">
    <location>
        <begin position="26"/>
        <end position="840"/>
    </location>
</feature>
<accession>A0A976FR29</accession>
<comment type="similarity">
    <text evidence="1">Belongs to the peptidase C48 family.</text>
</comment>
<evidence type="ECO:0000256" key="2">
    <source>
        <dbReference type="ARBA" id="ARBA00022670"/>
    </source>
</evidence>
<dbReference type="GeneID" id="94346482"/>
<dbReference type="GO" id="GO:0006508">
    <property type="term" value="P:proteolysis"/>
    <property type="evidence" value="ECO:0007669"/>
    <property type="project" value="UniProtKB-KW"/>
</dbReference>
<dbReference type="EMBL" id="SHOA02000004">
    <property type="protein sequence ID" value="TDH71378.1"/>
    <property type="molecule type" value="Genomic_DNA"/>
</dbReference>